<evidence type="ECO:0000256" key="1">
    <source>
        <dbReference type="SAM" id="MobiDB-lite"/>
    </source>
</evidence>
<reference evidence="2 3" key="1">
    <citation type="journal article" date="2019" name="Sci. Rep.">
        <title>Orb-weaving spider Araneus ventricosus genome elucidates the spidroin gene catalogue.</title>
        <authorList>
            <person name="Kono N."/>
            <person name="Nakamura H."/>
            <person name="Ohtoshi R."/>
            <person name="Moran D.A.P."/>
            <person name="Shinohara A."/>
            <person name="Yoshida Y."/>
            <person name="Fujiwara M."/>
            <person name="Mori M."/>
            <person name="Tomita M."/>
            <person name="Arakawa K."/>
        </authorList>
    </citation>
    <scope>NUCLEOTIDE SEQUENCE [LARGE SCALE GENOMIC DNA]</scope>
</reference>
<feature type="region of interest" description="Disordered" evidence="1">
    <location>
        <begin position="59"/>
        <end position="88"/>
    </location>
</feature>
<dbReference type="AlphaFoldDB" id="A0A4Y2AGF8"/>
<evidence type="ECO:0000313" key="2">
    <source>
        <dbReference type="EMBL" id="GBL78903.1"/>
    </source>
</evidence>
<protein>
    <recommendedName>
        <fullName evidence="4">Pre-C2HC domain-containing protein</fullName>
    </recommendedName>
</protein>
<accession>A0A4Y2AGF8</accession>
<evidence type="ECO:0008006" key="4">
    <source>
        <dbReference type="Google" id="ProtNLM"/>
    </source>
</evidence>
<dbReference type="OrthoDB" id="10570753at2759"/>
<comment type="caution">
    <text evidence="2">The sequence shown here is derived from an EMBL/GenBank/DDBJ whole genome shotgun (WGS) entry which is preliminary data.</text>
</comment>
<gene>
    <name evidence="2" type="ORF">AVEN_48880_1</name>
</gene>
<dbReference type="EMBL" id="BGPR01000017">
    <property type="protein sequence ID" value="GBL78903.1"/>
    <property type="molecule type" value="Genomic_DNA"/>
</dbReference>
<evidence type="ECO:0000313" key="3">
    <source>
        <dbReference type="Proteomes" id="UP000499080"/>
    </source>
</evidence>
<name>A0A4Y2AGF8_ARAVE</name>
<dbReference type="Proteomes" id="UP000499080">
    <property type="component" value="Unassembled WGS sequence"/>
</dbReference>
<keyword evidence="3" id="KW-1185">Reference proteome</keyword>
<sequence length="148" mass="17096">MWRPHAKDECTEQPKEVPICINCKKEDHVASYKGCEMYPKPKERRIQYQTSRKVDSTISFADMAKSRTNQNKPTENPELTAPKINPLPTPNSVSEIHDLFFVLQKFKRLYKDTNIALLANTLKSQTNDIDKTHTLLKWLSATHPLTNN</sequence>
<organism evidence="2 3">
    <name type="scientific">Araneus ventricosus</name>
    <name type="common">Orbweaver spider</name>
    <name type="synonym">Epeira ventricosa</name>
    <dbReference type="NCBI Taxonomy" id="182803"/>
    <lineage>
        <taxon>Eukaryota</taxon>
        <taxon>Metazoa</taxon>
        <taxon>Ecdysozoa</taxon>
        <taxon>Arthropoda</taxon>
        <taxon>Chelicerata</taxon>
        <taxon>Arachnida</taxon>
        <taxon>Araneae</taxon>
        <taxon>Araneomorphae</taxon>
        <taxon>Entelegynae</taxon>
        <taxon>Araneoidea</taxon>
        <taxon>Araneidae</taxon>
        <taxon>Araneus</taxon>
    </lineage>
</organism>
<proteinExistence type="predicted"/>